<proteinExistence type="predicted"/>
<sequence>MPLAFPCAEPGNAVASDDRNGAVRNPVRCRAPNRRMRHEITHIIAPAKPSGGIHKDPHRVQNLFPGKDTSSSGARQGE</sequence>
<gene>
    <name evidence="2" type="ORF">Apa02nite_005100</name>
</gene>
<organism evidence="2 3">
    <name type="scientific">Actinoplanes palleronii</name>
    <dbReference type="NCBI Taxonomy" id="113570"/>
    <lineage>
        <taxon>Bacteria</taxon>
        <taxon>Bacillati</taxon>
        <taxon>Actinomycetota</taxon>
        <taxon>Actinomycetes</taxon>
        <taxon>Micromonosporales</taxon>
        <taxon>Micromonosporaceae</taxon>
        <taxon>Actinoplanes</taxon>
    </lineage>
</organism>
<dbReference type="Proteomes" id="UP000624709">
    <property type="component" value="Unassembled WGS sequence"/>
</dbReference>
<dbReference type="EMBL" id="BOMS01000009">
    <property type="protein sequence ID" value="GIE64402.1"/>
    <property type="molecule type" value="Genomic_DNA"/>
</dbReference>
<keyword evidence="3" id="KW-1185">Reference proteome</keyword>
<feature type="region of interest" description="Disordered" evidence="1">
    <location>
        <begin position="1"/>
        <end position="20"/>
    </location>
</feature>
<comment type="caution">
    <text evidence="2">The sequence shown here is derived from an EMBL/GenBank/DDBJ whole genome shotgun (WGS) entry which is preliminary data.</text>
</comment>
<accession>A0ABQ4B162</accession>
<name>A0ABQ4B162_9ACTN</name>
<feature type="compositionally biased region" description="Polar residues" evidence="1">
    <location>
        <begin position="68"/>
        <end position="78"/>
    </location>
</feature>
<feature type="region of interest" description="Disordered" evidence="1">
    <location>
        <begin position="47"/>
        <end position="78"/>
    </location>
</feature>
<evidence type="ECO:0000256" key="1">
    <source>
        <dbReference type="SAM" id="MobiDB-lite"/>
    </source>
</evidence>
<evidence type="ECO:0000313" key="3">
    <source>
        <dbReference type="Proteomes" id="UP000624709"/>
    </source>
</evidence>
<reference evidence="2 3" key="1">
    <citation type="submission" date="2021-01" db="EMBL/GenBank/DDBJ databases">
        <title>Whole genome shotgun sequence of Actinoplanes palleronii NBRC 14916.</title>
        <authorList>
            <person name="Komaki H."/>
            <person name="Tamura T."/>
        </authorList>
    </citation>
    <scope>NUCLEOTIDE SEQUENCE [LARGE SCALE GENOMIC DNA]</scope>
    <source>
        <strain evidence="2 3">NBRC 14916</strain>
    </source>
</reference>
<evidence type="ECO:0000313" key="2">
    <source>
        <dbReference type="EMBL" id="GIE64402.1"/>
    </source>
</evidence>
<protein>
    <submittedName>
        <fullName evidence="2">Uncharacterized protein</fullName>
    </submittedName>
</protein>